<evidence type="ECO:0000313" key="7">
    <source>
        <dbReference type="Proteomes" id="UP000816034"/>
    </source>
</evidence>
<gene>
    <name evidence="6" type="ORF">C9374_009070</name>
</gene>
<keyword evidence="7" id="KW-1185">Reference proteome</keyword>
<evidence type="ECO:0000256" key="2">
    <source>
        <dbReference type="ARBA" id="ARBA00022692"/>
    </source>
</evidence>
<keyword evidence="4 5" id="KW-0472">Membrane</keyword>
<evidence type="ECO:0000256" key="5">
    <source>
        <dbReference type="SAM" id="Phobius"/>
    </source>
</evidence>
<organism evidence="6 7">
    <name type="scientific">Naegleria lovaniensis</name>
    <name type="common">Amoeba</name>
    <dbReference type="NCBI Taxonomy" id="51637"/>
    <lineage>
        <taxon>Eukaryota</taxon>
        <taxon>Discoba</taxon>
        <taxon>Heterolobosea</taxon>
        <taxon>Tetramitia</taxon>
        <taxon>Eutetramitia</taxon>
        <taxon>Vahlkampfiidae</taxon>
        <taxon>Naegleria</taxon>
    </lineage>
</organism>
<sequence>MLTNVSEEFAEKVAEKAIGLMWKRARNRIGEWTSFIPNVEPYMRFVSLGVCLLALIASVGLFLIYFLKSGAKFLDDNIFNLYVAIYCALYGLILPFLEVPIPTFQRKVPILNIYHKNFLVRGIVVIVLSIFVCFTVISALPGAGGIIVGCAYIFLLYMRGIEPKWLTEKEEEPKAEYSRLDQDEDDDF</sequence>
<dbReference type="Proteomes" id="UP000816034">
    <property type="component" value="Unassembled WGS sequence"/>
</dbReference>
<proteinExistence type="predicted"/>
<feature type="transmembrane region" description="Helical" evidence="5">
    <location>
        <begin position="118"/>
        <end position="137"/>
    </location>
</feature>
<dbReference type="EMBL" id="PYSW02000037">
    <property type="protein sequence ID" value="KAG2377554.1"/>
    <property type="molecule type" value="Genomic_DNA"/>
</dbReference>
<comment type="subcellular location">
    <subcellularLocation>
        <location evidence="1">Membrane</location>
        <topology evidence="1">Multi-pass membrane protein</topology>
    </subcellularLocation>
</comment>
<keyword evidence="3 5" id="KW-1133">Transmembrane helix</keyword>
<dbReference type="GO" id="GO:0016020">
    <property type="term" value="C:membrane"/>
    <property type="evidence" value="ECO:0007669"/>
    <property type="project" value="UniProtKB-SubCell"/>
</dbReference>
<dbReference type="RefSeq" id="XP_044544816.1">
    <property type="nucleotide sequence ID" value="XM_044699217.1"/>
</dbReference>
<evidence type="ECO:0000256" key="4">
    <source>
        <dbReference type="ARBA" id="ARBA00023136"/>
    </source>
</evidence>
<dbReference type="InterPro" id="IPR013714">
    <property type="entry name" value="Golgi_TVP15"/>
</dbReference>
<dbReference type="Pfam" id="PF08507">
    <property type="entry name" value="COPI_assoc"/>
    <property type="match status" value="1"/>
</dbReference>
<comment type="caution">
    <text evidence="6">The sequence shown here is derived from an EMBL/GenBank/DDBJ whole genome shotgun (WGS) entry which is preliminary data.</text>
</comment>
<dbReference type="GeneID" id="68101524"/>
<feature type="transmembrane region" description="Helical" evidence="5">
    <location>
        <begin position="143"/>
        <end position="161"/>
    </location>
</feature>
<protein>
    <submittedName>
        <fullName evidence="6">Uncharacterized protein</fullName>
    </submittedName>
</protein>
<name>A0AA88GHF6_NAELO</name>
<accession>A0AA88GHF6</accession>
<evidence type="ECO:0000256" key="3">
    <source>
        <dbReference type="ARBA" id="ARBA00022989"/>
    </source>
</evidence>
<reference evidence="6 7" key="1">
    <citation type="journal article" date="2018" name="BMC Genomics">
        <title>The genome of Naegleria lovaniensis, the basis for a comparative approach to unravel pathogenicity factors of the human pathogenic amoeba N. fowleri.</title>
        <authorList>
            <person name="Liechti N."/>
            <person name="Schurch N."/>
            <person name="Bruggmann R."/>
            <person name="Wittwer M."/>
        </authorList>
    </citation>
    <scope>NUCLEOTIDE SEQUENCE [LARGE SCALE GENOMIC DNA]</scope>
    <source>
        <strain evidence="6 7">ATCC 30569</strain>
    </source>
</reference>
<keyword evidence="2 5" id="KW-0812">Transmembrane</keyword>
<feature type="transmembrane region" description="Helical" evidence="5">
    <location>
        <begin position="45"/>
        <end position="67"/>
    </location>
</feature>
<feature type="transmembrane region" description="Helical" evidence="5">
    <location>
        <begin position="79"/>
        <end position="97"/>
    </location>
</feature>
<evidence type="ECO:0000256" key="1">
    <source>
        <dbReference type="ARBA" id="ARBA00004141"/>
    </source>
</evidence>
<dbReference type="AlphaFoldDB" id="A0AA88GHF6"/>
<evidence type="ECO:0000313" key="6">
    <source>
        <dbReference type="EMBL" id="KAG2377554.1"/>
    </source>
</evidence>